<dbReference type="EMBL" id="VOSW01000097">
    <property type="protein sequence ID" value="KAE8755161.1"/>
    <property type="molecule type" value="Genomic_DNA"/>
</dbReference>
<dbReference type="Proteomes" id="UP000463700">
    <property type="component" value="Unassembled WGS sequence"/>
</dbReference>
<sequence>MQTTPISNEVSSTPGSEDDQAPPNDSHNLPELPDPAEVGEDGQAAETPTTRNAASSLMQRKTCFFCIRRNACKNVH</sequence>
<reference evidence="2 3" key="1">
    <citation type="journal article" date="2020" name="Int. J. Syst. Evol. Microbiol.">
        <title>Paraburkholderia madseniana sp. nov., a phenolic acid-degrading bacterium isolated from acidic forest soil.</title>
        <authorList>
            <person name="Wilhelm R.C."/>
            <person name="Murphy S.J.L."/>
            <person name="Feriancek N.M."/>
            <person name="Karasz D.C."/>
            <person name="DeRito C.M."/>
            <person name="Newman J.D."/>
            <person name="Buckley D.H."/>
        </authorList>
    </citation>
    <scope>NUCLEOTIDE SEQUENCE [LARGE SCALE GENOMIC DNA]</scope>
    <source>
        <strain evidence="2 3">RP11</strain>
    </source>
</reference>
<accession>A0A6N6W4L7</accession>
<proteinExistence type="predicted"/>
<organism evidence="2 3">
    <name type="scientific">Paraburkholderia madseniana</name>
    <dbReference type="NCBI Taxonomy" id="2599607"/>
    <lineage>
        <taxon>Bacteria</taxon>
        <taxon>Pseudomonadati</taxon>
        <taxon>Pseudomonadota</taxon>
        <taxon>Betaproteobacteria</taxon>
        <taxon>Burkholderiales</taxon>
        <taxon>Burkholderiaceae</taxon>
        <taxon>Paraburkholderia</taxon>
    </lineage>
</organism>
<evidence type="ECO:0000313" key="2">
    <source>
        <dbReference type="EMBL" id="KAE8755161.1"/>
    </source>
</evidence>
<dbReference type="AlphaFoldDB" id="A0A6N6W4L7"/>
<evidence type="ECO:0000256" key="1">
    <source>
        <dbReference type="SAM" id="MobiDB-lite"/>
    </source>
</evidence>
<dbReference type="RefSeq" id="WP_154566218.1">
    <property type="nucleotide sequence ID" value="NZ_VOSW01000097.1"/>
</dbReference>
<comment type="caution">
    <text evidence="2">The sequence shown here is derived from an EMBL/GenBank/DDBJ whole genome shotgun (WGS) entry which is preliminary data.</text>
</comment>
<protein>
    <submittedName>
        <fullName evidence="2">Uncharacterized protein</fullName>
    </submittedName>
</protein>
<name>A0A6N6W4L7_9BURK</name>
<gene>
    <name evidence="2" type="ORF">FSO04_35705</name>
</gene>
<feature type="compositionally biased region" description="Polar residues" evidence="1">
    <location>
        <begin position="1"/>
        <end position="15"/>
    </location>
</feature>
<evidence type="ECO:0000313" key="3">
    <source>
        <dbReference type="Proteomes" id="UP000463700"/>
    </source>
</evidence>
<feature type="region of interest" description="Disordered" evidence="1">
    <location>
        <begin position="1"/>
        <end position="54"/>
    </location>
</feature>